<dbReference type="PRINTS" id="PR00420">
    <property type="entry name" value="RNGMNOXGNASE"/>
</dbReference>
<dbReference type="InterPro" id="IPR036188">
    <property type="entry name" value="FAD/NAD-bd_sf"/>
</dbReference>
<sequence>MHPDVASLKICVIGAGMGGLTCALALARAGFKDITVYEMASNLGFVGAGIQMAPNMARILDRLGVWDDIEKEAVVLNETSIRQGSTDTELGHVDLKYIREAYGFPHTVGHRATLAGELYNGCKRESESIKFCFATTCENFTFVPKPSFTAIPRKDAEPYQVQCDILLGADGIKSNARVAMLKELNVEADINDTGQAAYRIMLSREQMASDPDLLALIDADKVTRWIGEKRHIIAYPVSSKQIYNISTTQPDVNFAAAPSATYTTRGSKKAMLDVFADFCPMIHRMLDLVPEGEVCEWKLRVHAPLPTWVMGSMALVGDACHPTLPHLAQGAAQAIEDAAVLAVVLSHLPSGASPADINKALKLYEEVRKERAETLVELAAASGRALHLGEGAAKEERDKQFAALKAGKGPVPDKWADADVQKMVYGFDCMKVAEDLAKAQLSSA</sequence>
<evidence type="ECO:0000256" key="6">
    <source>
        <dbReference type="SAM" id="Phobius"/>
    </source>
</evidence>
<dbReference type="PANTHER" id="PTHR13789:SF147">
    <property type="entry name" value="PUTATIVE (AFU_ORTHOLOGUE AFUA_2G01950)-RELATED"/>
    <property type="match status" value="1"/>
</dbReference>
<evidence type="ECO:0000313" key="9">
    <source>
        <dbReference type="Proteomes" id="UP000077002"/>
    </source>
</evidence>
<dbReference type="PANTHER" id="PTHR13789">
    <property type="entry name" value="MONOOXYGENASE"/>
    <property type="match status" value="1"/>
</dbReference>
<keyword evidence="6" id="KW-1133">Transmembrane helix</keyword>
<proteinExistence type="inferred from homology"/>
<dbReference type="GeneID" id="34601236"/>
<dbReference type="AlphaFoldDB" id="A0A177F6F7"/>
<evidence type="ECO:0000313" key="8">
    <source>
        <dbReference type="EMBL" id="OAG39798.1"/>
    </source>
</evidence>
<comment type="similarity">
    <text evidence="1">Belongs to the paxM FAD-dependent monooxygenase family.</text>
</comment>
<evidence type="ECO:0000259" key="7">
    <source>
        <dbReference type="Pfam" id="PF01494"/>
    </source>
</evidence>
<dbReference type="GO" id="GO:0004497">
    <property type="term" value="F:monooxygenase activity"/>
    <property type="evidence" value="ECO:0007669"/>
    <property type="project" value="UniProtKB-KW"/>
</dbReference>
<keyword evidence="3" id="KW-0274">FAD</keyword>
<dbReference type="Proteomes" id="UP000077002">
    <property type="component" value="Unassembled WGS sequence"/>
</dbReference>
<dbReference type="OrthoDB" id="1878542at2759"/>
<dbReference type="GO" id="GO:0071949">
    <property type="term" value="F:FAD binding"/>
    <property type="evidence" value="ECO:0007669"/>
    <property type="project" value="InterPro"/>
</dbReference>
<reference evidence="8 9" key="1">
    <citation type="submission" date="2016-03" db="EMBL/GenBank/DDBJ databases">
        <title>Draft genome sequence of the Fonsecaea monophora CBS 269.37.</title>
        <authorList>
            <person name="Bombassaro A."/>
            <person name="Vinicius W.A."/>
            <person name="De Hoog S."/>
            <person name="Sun J."/>
            <person name="Souza E.M."/>
            <person name="Raittz R.T."/>
            <person name="Costa F."/>
            <person name="Leao A.C."/>
            <person name="Tadra-Sfeir M.Z."/>
            <person name="Baura V."/>
            <person name="Balsanelli E."/>
            <person name="Pedrosa F.O."/>
            <person name="Moreno L.F."/>
            <person name="Steffens M.B."/>
            <person name="Xi L."/>
            <person name="Bocca A.L."/>
            <person name="Felipe M.S."/>
            <person name="Teixeira M."/>
            <person name="Telles Filho F.Q."/>
            <person name="Azevedo C.M."/>
            <person name="Gomes R."/>
            <person name="Vicente V.A."/>
        </authorList>
    </citation>
    <scope>NUCLEOTIDE SEQUENCE [LARGE SCALE GENOMIC DNA]</scope>
    <source>
        <strain evidence="8 9">CBS 269.37</strain>
    </source>
</reference>
<accession>A0A177F6F7</accession>
<evidence type="ECO:0000256" key="1">
    <source>
        <dbReference type="ARBA" id="ARBA00007992"/>
    </source>
</evidence>
<dbReference type="InterPro" id="IPR002938">
    <property type="entry name" value="FAD-bd"/>
</dbReference>
<dbReference type="EMBL" id="LVKK01000040">
    <property type="protein sequence ID" value="OAG39798.1"/>
    <property type="molecule type" value="Genomic_DNA"/>
</dbReference>
<dbReference type="SUPFAM" id="SSF51905">
    <property type="entry name" value="FAD/NAD(P)-binding domain"/>
    <property type="match status" value="1"/>
</dbReference>
<keyword evidence="6" id="KW-0812">Transmembrane</keyword>
<dbReference type="Pfam" id="PF01494">
    <property type="entry name" value="FAD_binding_3"/>
    <property type="match status" value="1"/>
</dbReference>
<evidence type="ECO:0000256" key="2">
    <source>
        <dbReference type="ARBA" id="ARBA00022630"/>
    </source>
</evidence>
<gene>
    <name evidence="8" type="ORF">AYO21_06073</name>
</gene>
<evidence type="ECO:0000256" key="5">
    <source>
        <dbReference type="ARBA" id="ARBA00023033"/>
    </source>
</evidence>
<organism evidence="8 9">
    <name type="scientific">Fonsecaea monophora</name>
    <dbReference type="NCBI Taxonomy" id="254056"/>
    <lineage>
        <taxon>Eukaryota</taxon>
        <taxon>Fungi</taxon>
        <taxon>Dikarya</taxon>
        <taxon>Ascomycota</taxon>
        <taxon>Pezizomycotina</taxon>
        <taxon>Eurotiomycetes</taxon>
        <taxon>Chaetothyriomycetidae</taxon>
        <taxon>Chaetothyriales</taxon>
        <taxon>Herpotrichiellaceae</taxon>
        <taxon>Fonsecaea</taxon>
    </lineage>
</organism>
<dbReference type="InterPro" id="IPR050493">
    <property type="entry name" value="FAD-dep_Monooxygenase_BioMet"/>
</dbReference>
<evidence type="ECO:0000256" key="3">
    <source>
        <dbReference type="ARBA" id="ARBA00022827"/>
    </source>
</evidence>
<name>A0A177F6F7_9EURO</name>
<feature type="domain" description="FAD-binding" evidence="7">
    <location>
        <begin position="9"/>
        <end position="377"/>
    </location>
</feature>
<dbReference type="SUPFAM" id="SSF54373">
    <property type="entry name" value="FAD-linked reductases, C-terminal domain"/>
    <property type="match status" value="1"/>
</dbReference>
<keyword evidence="4" id="KW-0560">Oxidoreductase</keyword>
<dbReference type="Gene3D" id="3.50.50.60">
    <property type="entry name" value="FAD/NAD(P)-binding domain"/>
    <property type="match status" value="1"/>
</dbReference>
<keyword evidence="6" id="KW-0472">Membrane</keyword>
<dbReference type="RefSeq" id="XP_022511750.1">
    <property type="nucleotide sequence ID" value="XM_022656038.1"/>
</dbReference>
<keyword evidence="2" id="KW-0285">Flavoprotein</keyword>
<feature type="transmembrane region" description="Helical" evidence="6">
    <location>
        <begin position="6"/>
        <end position="27"/>
    </location>
</feature>
<keyword evidence="5" id="KW-0503">Monooxygenase</keyword>
<evidence type="ECO:0000256" key="4">
    <source>
        <dbReference type="ARBA" id="ARBA00023002"/>
    </source>
</evidence>
<comment type="caution">
    <text evidence="8">The sequence shown here is derived from an EMBL/GenBank/DDBJ whole genome shotgun (WGS) entry which is preliminary data.</text>
</comment>
<dbReference type="FunFam" id="3.50.50.60:FF:000115">
    <property type="entry name" value="Salicylate hydroxylase, putative"/>
    <property type="match status" value="1"/>
</dbReference>
<keyword evidence="9" id="KW-1185">Reference proteome</keyword>
<protein>
    <recommendedName>
        <fullName evidence="7">FAD-binding domain-containing protein</fullName>
    </recommendedName>
</protein>